<evidence type="ECO:0000313" key="15">
    <source>
        <dbReference type="EMBL" id="MFC5065015.1"/>
    </source>
</evidence>
<dbReference type="NCBIfam" id="TIGR02946">
    <property type="entry name" value="acyl_WS_DGAT"/>
    <property type="match status" value="1"/>
</dbReference>
<accession>A0ABV9YQ58</accession>
<evidence type="ECO:0000256" key="2">
    <source>
        <dbReference type="ARBA" id="ARBA00005189"/>
    </source>
</evidence>
<dbReference type="Pfam" id="PF06974">
    <property type="entry name" value="WS_DGAT_C"/>
    <property type="match status" value="1"/>
</dbReference>
<name>A0ABV9YQ58_9PSEU</name>
<evidence type="ECO:0000259" key="14">
    <source>
        <dbReference type="Pfam" id="PF06974"/>
    </source>
</evidence>
<evidence type="ECO:0000256" key="6">
    <source>
        <dbReference type="ARBA" id="ARBA00022679"/>
    </source>
</evidence>
<keyword evidence="16" id="KW-1185">Reference proteome</keyword>
<comment type="similarity">
    <text evidence="3 11">Belongs to the long-chain O-acyltransferase family.</text>
</comment>
<keyword evidence="7 11" id="KW-0319">Glycerol metabolism</keyword>
<comment type="caution">
    <text evidence="15">The sequence shown here is derived from an EMBL/GenBank/DDBJ whole genome shotgun (WGS) entry which is preliminary data.</text>
</comment>
<proteinExistence type="inferred from homology"/>
<feature type="region of interest" description="Disordered" evidence="12">
    <location>
        <begin position="162"/>
        <end position="186"/>
    </location>
</feature>
<comment type="pathway">
    <text evidence="1 11">Glycerolipid metabolism; triacylglycerol biosynthesis.</text>
</comment>
<reference evidence="16" key="1">
    <citation type="journal article" date="2019" name="Int. J. Syst. Evol. Microbiol.">
        <title>The Global Catalogue of Microorganisms (GCM) 10K type strain sequencing project: providing services to taxonomists for standard genome sequencing and annotation.</title>
        <authorList>
            <consortium name="The Broad Institute Genomics Platform"/>
            <consortium name="The Broad Institute Genome Sequencing Center for Infectious Disease"/>
            <person name="Wu L."/>
            <person name="Ma J."/>
        </authorList>
    </citation>
    <scope>NUCLEOTIDE SEQUENCE [LARGE SCALE GENOMIC DNA]</scope>
    <source>
        <strain evidence="16">CGMCC 4.7093</strain>
    </source>
</reference>
<evidence type="ECO:0000313" key="16">
    <source>
        <dbReference type="Proteomes" id="UP001595947"/>
    </source>
</evidence>
<sequence>MTLVPPQDALFLLGESRENPTHVTALQILRPPEDRREQWLEDFHAALVDPTDVKSAFTRKPVRSWSTAGAWSWEPDDDLDVAAHVRRTALPEPGRVRELLEHVSALHSRLLDRSRPLWEAEMVTGLADGRVALVTKMHHSLFDGITLSRHIVSGLSFDPDTRGCRPPWRRPVGRTPSPSSSAGGGTIGDLISSAAGMASGVLGGLPALGKALAQVATGDIGVAFAAPPTRFNWRLSGRRRFAGDAWAHDRLTAVAGRTGATVNDVGLAMCSGALRAYLADLGELPGRSLVAMVPVSLRGTDTSAAATQGNSWGSVYCVLGTDLADPAARLAQVQASMTQGKAALRALDPTTSVALNVATMGLAALPTLRLLPQPPRPVVNLIISNVPSTEEPQYFDGAEVTDNYPVSMVSDGQALNITLLRYADRMAFGLTGCPRAVPHLQRLLGHLDTALGELEDAV</sequence>
<dbReference type="EC" id="2.3.1.20" evidence="4 11"/>
<keyword evidence="8 11" id="KW-0443">Lipid metabolism</keyword>
<dbReference type="Proteomes" id="UP001595947">
    <property type="component" value="Unassembled WGS sequence"/>
</dbReference>
<dbReference type="SUPFAM" id="SSF52777">
    <property type="entry name" value="CoA-dependent acyltransferases"/>
    <property type="match status" value="2"/>
</dbReference>
<evidence type="ECO:0000256" key="9">
    <source>
        <dbReference type="ARBA" id="ARBA00023315"/>
    </source>
</evidence>
<evidence type="ECO:0000256" key="8">
    <source>
        <dbReference type="ARBA" id="ARBA00023098"/>
    </source>
</evidence>
<evidence type="ECO:0000256" key="11">
    <source>
        <dbReference type="RuleBase" id="RU361241"/>
    </source>
</evidence>
<feature type="domain" description="O-acyltransferase WSD1 C-terminal" evidence="14">
    <location>
        <begin position="309"/>
        <end position="454"/>
    </location>
</feature>
<gene>
    <name evidence="15" type="ORF">ACFPBZ_22525</name>
</gene>
<dbReference type="PANTHER" id="PTHR31650">
    <property type="entry name" value="O-ACYLTRANSFERASE (WSD1-LIKE) FAMILY PROTEIN"/>
    <property type="match status" value="1"/>
</dbReference>
<dbReference type="Pfam" id="PF03007">
    <property type="entry name" value="WS_DGAT_cat"/>
    <property type="match status" value="1"/>
</dbReference>
<evidence type="ECO:0000256" key="10">
    <source>
        <dbReference type="ARBA" id="ARBA00048109"/>
    </source>
</evidence>
<feature type="domain" description="O-acyltransferase WSD1-like N-terminal" evidence="13">
    <location>
        <begin position="6"/>
        <end position="265"/>
    </location>
</feature>
<evidence type="ECO:0000256" key="7">
    <source>
        <dbReference type="ARBA" id="ARBA00022798"/>
    </source>
</evidence>
<evidence type="ECO:0000256" key="3">
    <source>
        <dbReference type="ARBA" id="ARBA00009587"/>
    </source>
</evidence>
<dbReference type="RefSeq" id="WP_378038353.1">
    <property type="nucleotide sequence ID" value="NZ_JBHSIV010000029.1"/>
</dbReference>
<dbReference type="InterPro" id="IPR004255">
    <property type="entry name" value="O-acyltransferase_WSD1_N"/>
</dbReference>
<dbReference type="InterPro" id="IPR009721">
    <property type="entry name" value="O-acyltransferase_WSD1_C"/>
</dbReference>
<comment type="pathway">
    <text evidence="2">Lipid metabolism.</text>
</comment>
<keyword evidence="6 11" id="KW-0808">Transferase</keyword>
<organism evidence="15 16">
    <name type="scientific">Actinomycetospora atypica</name>
    <dbReference type="NCBI Taxonomy" id="1290095"/>
    <lineage>
        <taxon>Bacteria</taxon>
        <taxon>Bacillati</taxon>
        <taxon>Actinomycetota</taxon>
        <taxon>Actinomycetes</taxon>
        <taxon>Pseudonocardiales</taxon>
        <taxon>Pseudonocardiaceae</taxon>
        <taxon>Actinomycetospora</taxon>
    </lineage>
</organism>
<dbReference type="InterPro" id="IPR045034">
    <property type="entry name" value="O-acyltransferase_WSD1-like"/>
</dbReference>
<comment type="catalytic activity">
    <reaction evidence="10 11">
        <text>an acyl-CoA + a 1,2-diacyl-sn-glycerol = a triacyl-sn-glycerol + CoA</text>
        <dbReference type="Rhea" id="RHEA:10868"/>
        <dbReference type="ChEBI" id="CHEBI:17815"/>
        <dbReference type="ChEBI" id="CHEBI:57287"/>
        <dbReference type="ChEBI" id="CHEBI:58342"/>
        <dbReference type="ChEBI" id="CHEBI:64615"/>
        <dbReference type="EC" id="2.3.1.20"/>
    </reaction>
</comment>
<evidence type="ECO:0000259" key="13">
    <source>
        <dbReference type="Pfam" id="PF03007"/>
    </source>
</evidence>
<evidence type="ECO:0000256" key="5">
    <source>
        <dbReference type="ARBA" id="ARBA00022516"/>
    </source>
</evidence>
<keyword evidence="9 11" id="KW-0012">Acyltransferase</keyword>
<dbReference type="GO" id="GO:0016746">
    <property type="term" value="F:acyltransferase activity"/>
    <property type="evidence" value="ECO:0007669"/>
    <property type="project" value="UniProtKB-KW"/>
</dbReference>
<dbReference type="EMBL" id="JBHSIV010000029">
    <property type="protein sequence ID" value="MFC5065015.1"/>
    <property type="molecule type" value="Genomic_DNA"/>
</dbReference>
<evidence type="ECO:0000256" key="12">
    <source>
        <dbReference type="SAM" id="MobiDB-lite"/>
    </source>
</evidence>
<dbReference type="InterPro" id="IPR014292">
    <property type="entry name" value="Acyl_transf_WS/DGAT"/>
</dbReference>
<dbReference type="PANTHER" id="PTHR31650:SF1">
    <property type="entry name" value="WAX ESTER SYNTHASE_DIACYLGLYCEROL ACYLTRANSFERASE 4-RELATED"/>
    <property type="match status" value="1"/>
</dbReference>
<evidence type="ECO:0000256" key="1">
    <source>
        <dbReference type="ARBA" id="ARBA00004771"/>
    </source>
</evidence>
<protein>
    <recommendedName>
        <fullName evidence="4 11">Diacylglycerol O-acyltransferase</fullName>
        <ecNumber evidence="4 11">2.3.1.20</ecNumber>
    </recommendedName>
</protein>
<keyword evidence="5 11" id="KW-0444">Lipid biosynthesis</keyword>
<evidence type="ECO:0000256" key="4">
    <source>
        <dbReference type="ARBA" id="ARBA00013244"/>
    </source>
</evidence>